<protein>
    <submittedName>
        <fullName evidence="6">Zn-dependent hydrolase</fullName>
    </submittedName>
</protein>
<evidence type="ECO:0000256" key="3">
    <source>
        <dbReference type="PIRSR" id="PIRSR001235-1"/>
    </source>
</evidence>
<dbReference type="SUPFAM" id="SSF53187">
    <property type="entry name" value="Zn-dependent exopeptidases"/>
    <property type="match status" value="1"/>
</dbReference>
<dbReference type="PANTHER" id="PTHR32494:SF5">
    <property type="entry name" value="ALLANTOATE AMIDOHYDROLASE"/>
    <property type="match status" value="1"/>
</dbReference>
<keyword evidence="8" id="KW-1185">Reference proteome</keyword>
<dbReference type="Proteomes" id="UP000224974">
    <property type="component" value="Unassembled WGS sequence"/>
</dbReference>
<feature type="domain" description="Peptidase M20 dimerisation" evidence="5">
    <location>
        <begin position="217"/>
        <end position="312"/>
    </location>
</feature>
<dbReference type="NCBIfam" id="TIGR01879">
    <property type="entry name" value="hydantase"/>
    <property type="match status" value="1"/>
</dbReference>
<feature type="binding site" evidence="3">
    <location>
        <position position="94"/>
    </location>
    <ligand>
        <name>Zn(2+)</name>
        <dbReference type="ChEBI" id="CHEBI:29105"/>
        <label>1</label>
    </ligand>
</feature>
<evidence type="ECO:0000313" key="8">
    <source>
        <dbReference type="Proteomes" id="UP000224974"/>
    </source>
</evidence>
<comment type="cofactor">
    <cofactor evidence="3">
        <name>Zn(2+)</name>
        <dbReference type="ChEBI" id="CHEBI:29105"/>
    </cofactor>
    <text evidence="3">Binds 2 Zn(2+) ions per subunit.</text>
</comment>
<feature type="binding site" evidence="3">
    <location>
        <position position="94"/>
    </location>
    <ligand>
        <name>Zn(2+)</name>
        <dbReference type="ChEBI" id="CHEBI:29105"/>
        <label>2</label>
    </ligand>
</feature>
<dbReference type="STRING" id="1111728.GCA_000427805_01585"/>
<dbReference type="PANTHER" id="PTHR32494">
    <property type="entry name" value="ALLANTOATE DEIMINASE-RELATED"/>
    <property type="match status" value="1"/>
</dbReference>
<evidence type="ECO:0000256" key="2">
    <source>
        <dbReference type="ARBA" id="ARBA00022801"/>
    </source>
</evidence>
<sequence>MVQALTKQSALDLFEQITAFSVNDSTPGITRLAYSKEDEQAHKMMIEKMQSMGLQVRQDMMGNVFARLPGKNPELPAIGTGSHIDSVPQGGAFDGVIGVVAGLYAISQFKPQQLKRSLELVIFRAEESSRFGFACMASKVMAGQADLAKWAKNFDSEGNNIQQVLDNCGYQSAKLDECRLPANYFDGFMEIHIEQGKVLEHQQKRIGVVNGIAAPCRYKVEVHGHADHSGATPMCQRHDALVASAGIITDINSAAGYESAYGTVGTVGRLDVTPNAINVIPGDVTFYVDIRGVDKASVDRVVAKFFASVEHAKAVQDVVINVAELANDMPVLMTSDIVHRLERICQDKGVPFTTMMSGAGHDTMYMAQDFPAGMLFIPSKDGVSHHPDEYSEFEDVILAAEILQQALGELADA</sequence>
<dbReference type="Gene3D" id="3.40.630.10">
    <property type="entry name" value="Zn peptidases"/>
    <property type="match status" value="1"/>
</dbReference>
<dbReference type="Pfam" id="PF01546">
    <property type="entry name" value="Peptidase_M20"/>
    <property type="match status" value="1"/>
</dbReference>
<dbReference type="PIRSF" id="PIRSF001235">
    <property type="entry name" value="Amidase_carbamoylase"/>
    <property type="match status" value="1"/>
</dbReference>
<dbReference type="GO" id="GO:0016813">
    <property type="term" value="F:hydrolase activity, acting on carbon-nitrogen (but not peptide) bonds, in linear amidines"/>
    <property type="evidence" value="ECO:0007669"/>
    <property type="project" value="InterPro"/>
</dbReference>
<dbReference type="Proteomes" id="UP000373449">
    <property type="component" value="Unassembled WGS sequence"/>
</dbReference>
<gene>
    <name evidence="6" type="ORF">CRN84_18220</name>
    <name evidence="7" type="ORF">NCTC12282_05024</name>
</gene>
<proteinExistence type="inferred from homology"/>
<comment type="similarity">
    <text evidence="1">Belongs to the peptidase M20 family.</text>
</comment>
<reference evidence="6" key="1">
    <citation type="submission" date="2017-09" db="EMBL/GenBank/DDBJ databases">
        <title>FDA dAtabase for Regulatory Grade micrObial Sequences (FDA-ARGOS): Supporting development and validation of Infectious Disease Dx tests.</title>
        <authorList>
            <person name="Minogue T."/>
            <person name="Wolcott M."/>
            <person name="Wasieloski L."/>
            <person name="Aguilar W."/>
            <person name="Moore D."/>
            <person name="Tallon L.J."/>
            <person name="Sadzewicz L."/>
            <person name="Ott S."/>
            <person name="Zhao X."/>
            <person name="Nagaraj S."/>
            <person name="Vavikolanu K."/>
            <person name="Aluvathingal J."/>
            <person name="Nadendla S."/>
            <person name="Sichtig H."/>
        </authorList>
    </citation>
    <scope>NUCLEOTIDE SEQUENCE</scope>
    <source>
        <strain evidence="6">FDAARGOS_387</strain>
    </source>
</reference>
<dbReference type="EMBL" id="CAADJA010000002">
    <property type="protein sequence ID" value="VFS51381.1"/>
    <property type="molecule type" value="Genomic_DNA"/>
</dbReference>
<organism evidence="6 8">
    <name type="scientific">Budvicia aquatica</name>
    <dbReference type="NCBI Taxonomy" id="82979"/>
    <lineage>
        <taxon>Bacteria</taxon>
        <taxon>Pseudomonadati</taxon>
        <taxon>Pseudomonadota</taxon>
        <taxon>Gammaproteobacteria</taxon>
        <taxon>Enterobacterales</taxon>
        <taxon>Budviciaceae</taxon>
        <taxon>Budvicia</taxon>
    </lineage>
</organism>
<name>A0A2C6DQQ3_9GAMM</name>
<feature type="binding site" evidence="4">
    <location>
        <position position="278"/>
    </location>
    <ligand>
        <name>allantoate</name>
        <dbReference type="ChEBI" id="CHEBI:17536"/>
    </ligand>
</feature>
<reference evidence="7 9" key="3">
    <citation type="submission" date="2019-03" db="EMBL/GenBank/DDBJ databases">
        <authorList>
            <consortium name="Pathogen Informatics"/>
        </authorList>
    </citation>
    <scope>NUCLEOTIDE SEQUENCE [LARGE SCALE GENOMIC DNA]</scope>
    <source>
        <strain evidence="7 9">NCTC12282</strain>
    </source>
</reference>
<dbReference type="InterPro" id="IPR011650">
    <property type="entry name" value="Peptidase_M20_dimer"/>
</dbReference>
<dbReference type="InterPro" id="IPR036264">
    <property type="entry name" value="Bact_exopeptidase_dim_dom"/>
</dbReference>
<accession>A0A2C6DQQ3</accession>
<dbReference type="CDD" id="cd03884">
    <property type="entry name" value="M20_bAS"/>
    <property type="match status" value="1"/>
</dbReference>
<dbReference type="SUPFAM" id="SSF55031">
    <property type="entry name" value="Bacterial exopeptidase dimerisation domain"/>
    <property type="match status" value="1"/>
</dbReference>
<evidence type="ECO:0000313" key="9">
    <source>
        <dbReference type="Proteomes" id="UP000373449"/>
    </source>
</evidence>
<dbReference type="GO" id="GO:0046872">
    <property type="term" value="F:metal ion binding"/>
    <property type="evidence" value="ECO:0007669"/>
    <property type="project" value="UniProtKB-KW"/>
</dbReference>
<evidence type="ECO:0000256" key="4">
    <source>
        <dbReference type="PIRSR" id="PIRSR001235-2"/>
    </source>
</evidence>
<keyword evidence="3" id="KW-0862">Zinc</keyword>
<evidence type="ECO:0000256" key="1">
    <source>
        <dbReference type="ARBA" id="ARBA00006153"/>
    </source>
</evidence>
<dbReference type="InterPro" id="IPR002933">
    <property type="entry name" value="Peptidase_M20"/>
</dbReference>
<evidence type="ECO:0000313" key="7">
    <source>
        <dbReference type="EMBL" id="VFS51381.1"/>
    </source>
</evidence>
<reference evidence="8" key="2">
    <citation type="submission" date="2017-09" db="EMBL/GenBank/DDBJ databases">
        <title>FDA dAtabase for Regulatory Grade micrObial Sequences (FDA-ARGOS): Supporting development and validation of Infectious Disease Dx tests.</title>
        <authorList>
            <person name="Minogue T."/>
            <person name="Wolcott M."/>
            <person name="Wasieloski L."/>
            <person name="Aguilar W."/>
            <person name="Moore D."/>
            <person name="Tallon L."/>
            <person name="Sadzewicz L."/>
            <person name="Ott S."/>
            <person name="Zhao X."/>
            <person name="Nagaraj S."/>
            <person name="Vavikolanu K."/>
            <person name="Aluvathingal J."/>
            <person name="Nadendla S."/>
            <person name="Sichtig H."/>
        </authorList>
    </citation>
    <scope>NUCLEOTIDE SEQUENCE [LARGE SCALE GENOMIC DNA]</scope>
    <source>
        <strain evidence="8">FDAARGOS_387</strain>
    </source>
</reference>
<evidence type="ECO:0000259" key="5">
    <source>
        <dbReference type="Pfam" id="PF07687"/>
    </source>
</evidence>
<dbReference type="InterPro" id="IPR010158">
    <property type="entry name" value="Amidase_Cbmase"/>
</dbReference>
<dbReference type="AlphaFoldDB" id="A0A2C6DQQ3"/>
<dbReference type="EMBL" id="PDDX01000001">
    <property type="protein sequence ID" value="PHI31134.1"/>
    <property type="molecule type" value="Genomic_DNA"/>
</dbReference>
<feature type="binding site" evidence="3">
    <location>
        <position position="192"/>
    </location>
    <ligand>
        <name>Zn(2+)</name>
        <dbReference type="ChEBI" id="CHEBI:29105"/>
        <label>1</label>
    </ligand>
</feature>
<keyword evidence="3" id="KW-0479">Metal-binding</keyword>
<feature type="binding site" evidence="4">
    <location>
        <position position="217"/>
    </location>
    <ligand>
        <name>allantoate</name>
        <dbReference type="ChEBI" id="CHEBI:17536"/>
    </ligand>
</feature>
<feature type="binding site" evidence="3">
    <location>
        <position position="127"/>
    </location>
    <ligand>
        <name>Zn(2+)</name>
        <dbReference type="ChEBI" id="CHEBI:29105"/>
        <label>2</label>
    </ligand>
</feature>
<feature type="binding site" evidence="3">
    <location>
        <position position="385"/>
    </location>
    <ligand>
        <name>Zn(2+)</name>
        <dbReference type="ChEBI" id="CHEBI:29105"/>
        <label>2</label>
    </ligand>
</feature>
<keyword evidence="2 6" id="KW-0378">Hydrolase</keyword>
<feature type="binding site" evidence="3">
    <location>
        <position position="83"/>
    </location>
    <ligand>
        <name>Zn(2+)</name>
        <dbReference type="ChEBI" id="CHEBI:29105"/>
        <label>1</label>
    </ligand>
</feature>
<feature type="binding site" evidence="4">
    <location>
        <position position="291"/>
    </location>
    <ligand>
        <name>allantoate</name>
        <dbReference type="ChEBI" id="CHEBI:17536"/>
    </ligand>
</feature>
<evidence type="ECO:0000313" key="6">
    <source>
        <dbReference type="EMBL" id="PHI31134.1"/>
    </source>
</evidence>
<dbReference type="RefSeq" id="WP_029094591.1">
    <property type="nucleotide sequence ID" value="NZ_CAADJA010000002.1"/>
</dbReference>
<dbReference type="OrthoDB" id="9808195at2"/>
<dbReference type="Gene3D" id="3.30.70.360">
    <property type="match status" value="1"/>
</dbReference>
<dbReference type="NCBIfam" id="NF006771">
    <property type="entry name" value="PRK09290.1-5"/>
    <property type="match status" value="1"/>
</dbReference>
<dbReference type="Pfam" id="PF07687">
    <property type="entry name" value="M20_dimer"/>
    <property type="match status" value="1"/>
</dbReference>